<feature type="compositionally biased region" description="Basic and acidic residues" evidence="1">
    <location>
        <begin position="140"/>
        <end position="159"/>
    </location>
</feature>
<organism evidence="3 4">
    <name type="scientific">Ustilago hordei</name>
    <name type="common">Barley covered smut fungus</name>
    <dbReference type="NCBI Taxonomy" id="120017"/>
    <lineage>
        <taxon>Eukaryota</taxon>
        <taxon>Fungi</taxon>
        <taxon>Dikarya</taxon>
        <taxon>Basidiomycota</taxon>
        <taxon>Ustilaginomycotina</taxon>
        <taxon>Ustilaginomycetes</taxon>
        <taxon>Ustilaginales</taxon>
        <taxon>Ustilaginaceae</taxon>
        <taxon>Ustilago</taxon>
    </lineage>
</organism>
<evidence type="ECO:0000256" key="1">
    <source>
        <dbReference type="SAM" id="MobiDB-lite"/>
    </source>
</evidence>
<feature type="chain" id="PRO_5003658622" evidence="2">
    <location>
        <begin position="25"/>
        <end position="167"/>
    </location>
</feature>
<name>I2FMD0_USTHO</name>
<comment type="caution">
    <text evidence="3">The sequence shown here is derived from an EMBL/GenBank/DDBJ whole genome shotgun (WGS) entry which is preliminary data.</text>
</comment>
<protein>
    <submittedName>
        <fullName evidence="3">Related to Mig2 protein</fullName>
    </submittedName>
</protein>
<feature type="region of interest" description="Disordered" evidence="1">
    <location>
        <begin position="136"/>
        <end position="167"/>
    </location>
</feature>
<reference evidence="3 4" key="1">
    <citation type="journal article" date="2012" name="Plant Cell">
        <title>Genome comparison of barley and maize smut fungi reveals targeted loss of RNA silencing components and species-specific presence of transposable elements.</title>
        <authorList>
            <person name="Laurie J.D."/>
            <person name="Ali S."/>
            <person name="Linning R."/>
            <person name="Mannhaupt G."/>
            <person name="Wong P."/>
            <person name="Gueldener U."/>
            <person name="Muensterkoetter M."/>
            <person name="Moore R."/>
            <person name="Kahmann R."/>
            <person name="Bakkeren G."/>
            <person name="Schirawski J."/>
        </authorList>
    </citation>
    <scope>NUCLEOTIDE SEQUENCE [LARGE SCALE GENOMIC DNA]</scope>
    <source>
        <strain evidence="4">Uh4875-4</strain>
    </source>
</reference>
<proteinExistence type="predicted"/>
<keyword evidence="2" id="KW-0732">Signal</keyword>
<gene>
    <name evidence="3" type="ORF">UHOR_12644</name>
</gene>
<evidence type="ECO:0000313" key="3">
    <source>
        <dbReference type="EMBL" id="CCF48073.1"/>
    </source>
</evidence>
<sequence>MFPKSLVFAFVASCLFLANVGVEASTSGKFRRDNGKGKQVLASTILVNSILSNEPEIAFGGCTLPFAHVDEYFKPAVDTKARPIQKFITEAQKHAHCVLIGPNYVECVENVKKVVNKPGDVRWWEQAFCKRCSEAGGENAEEHGCSGSKGGKEGGKGVEDGSEGTPV</sequence>
<evidence type="ECO:0000256" key="2">
    <source>
        <dbReference type="SAM" id="SignalP"/>
    </source>
</evidence>
<dbReference type="AlphaFoldDB" id="I2FMD0"/>
<dbReference type="Proteomes" id="UP000006174">
    <property type="component" value="Unassembled WGS sequence"/>
</dbReference>
<feature type="signal peptide" evidence="2">
    <location>
        <begin position="1"/>
        <end position="24"/>
    </location>
</feature>
<accession>I2FMD0</accession>
<keyword evidence="4" id="KW-1185">Reference proteome</keyword>
<evidence type="ECO:0000313" key="4">
    <source>
        <dbReference type="Proteomes" id="UP000006174"/>
    </source>
</evidence>
<dbReference type="EMBL" id="CAGI01000072">
    <property type="protein sequence ID" value="CCF48073.1"/>
    <property type="molecule type" value="Genomic_DNA"/>
</dbReference>
<dbReference type="HOGENOM" id="CLU_106409_0_0_1"/>